<evidence type="ECO:0000313" key="7">
    <source>
        <dbReference type="Proteomes" id="UP000599024"/>
    </source>
</evidence>
<dbReference type="EMBL" id="JACNLK010000040">
    <property type="protein sequence ID" value="MBC8208437.1"/>
    <property type="molecule type" value="Genomic_DNA"/>
</dbReference>
<dbReference type="InterPro" id="IPR005139">
    <property type="entry name" value="PCRF"/>
</dbReference>
<name>A0A8J6N9T6_9BACT</name>
<dbReference type="Pfam" id="PF00472">
    <property type="entry name" value="RF-1"/>
    <property type="match status" value="1"/>
</dbReference>
<dbReference type="PROSITE" id="PS00745">
    <property type="entry name" value="RF_PROK_I"/>
    <property type="match status" value="1"/>
</dbReference>
<keyword evidence="2" id="KW-0488">Methylation</keyword>
<evidence type="ECO:0000256" key="2">
    <source>
        <dbReference type="ARBA" id="ARBA00022481"/>
    </source>
</evidence>
<evidence type="ECO:0000256" key="1">
    <source>
        <dbReference type="ARBA" id="ARBA00010835"/>
    </source>
</evidence>
<dbReference type="SUPFAM" id="SSF75620">
    <property type="entry name" value="Release factor"/>
    <property type="match status" value="1"/>
</dbReference>
<dbReference type="AlphaFoldDB" id="A0A8J6N9T6"/>
<dbReference type="PANTHER" id="PTHR43116">
    <property type="entry name" value="PEPTIDE CHAIN RELEASE FACTOR 2"/>
    <property type="match status" value="1"/>
</dbReference>
<comment type="similarity">
    <text evidence="1">Belongs to the prokaryotic/mitochondrial release factor family.</text>
</comment>
<sequence>MERQFQGRRLAISEVGCLRSRSIFDLDHKKDELERLERQTLAPDFWNDGEVAQQVQMAHGQLQDVIKGWENRWSEVEEFDLLLGMAAEEGDTDTELEVAEGLEDINQQLAVAELECMFSGEHDVNNAILTIHAGAGGTEAQDWSEILLRMYLRWAEEKKFKADILDHLPGDEAGTKSVTLMIKGRYAYGYLRSEIGIHRLVRISPFDASGRRHTSFASVMVMPELDDSIVVDIDDKDLRVDTYRASGAGGQHVNKTDSAIRLTHLPTGVVVQCQNERSQHRNKDMAMKMLAAKLYDLEKSKQAELHEDLCGDKKGISWGSQIRSYVLQPYRMIKDHRTDHEQGNVDAVLDGGLDSFIKAYLLWAK</sequence>
<comment type="caution">
    <text evidence="6">The sequence shown here is derived from an EMBL/GenBank/DDBJ whole genome shotgun (WGS) entry which is preliminary data.</text>
</comment>
<gene>
    <name evidence="6" type="primary">prfB</name>
    <name evidence="6" type="ORF">H8E79_04645</name>
</gene>
<dbReference type="Gene3D" id="3.30.70.1660">
    <property type="match status" value="1"/>
</dbReference>
<feature type="non-terminal residue" evidence="6">
    <location>
        <position position="365"/>
    </location>
</feature>
<feature type="domain" description="Prokaryotic-type class I peptide chain release factors" evidence="5">
    <location>
        <begin position="244"/>
        <end position="260"/>
    </location>
</feature>
<evidence type="ECO:0000256" key="3">
    <source>
        <dbReference type="ARBA" id="ARBA00022917"/>
    </source>
</evidence>
<reference evidence="6 7" key="1">
    <citation type="submission" date="2020-08" db="EMBL/GenBank/DDBJ databases">
        <title>Bridging the membrane lipid divide: bacteria of the FCB group superphylum have the potential to synthesize archaeal ether lipids.</title>
        <authorList>
            <person name="Villanueva L."/>
            <person name="Von Meijenfeldt F.A.B."/>
            <person name="Westbye A.B."/>
            <person name="Yadav S."/>
            <person name="Hopmans E.C."/>
            <person name="Dutilh B.E."/>
            <person name="Sinninghe Damste J.S."/>
        </authorList>
    </citation>
    <scope>NUCLEOTIDE SEQUENCE [LARGE SCALE GENOMIC DNA]</scope>
    <source>
        <strain evidence="6">NIOZ-UU81</strain>
    </source>
</reference>
<dbReference type="Gene3D" id="1.20.58.410">
    <property type="entry name" value="Release factor"/>
    <property type="match status" value="1"/>
</dbReference>
<dbReference type="Proteomes" id="UP000599024">
    <property type="component" value="Unassembled WGS sequence"/>
</dbReference>
<organism evidence="6 7">
    <name type="scientific">Candidatus Desulfatifera sulfidica</name>
    <dbReference type="NCBI Taxonomy" id="2841691"/>
    <lineage>
        <taxon>Bacteria</taxon>
        <taxon>Pseudomonadati</taxon>
        <taxon>Thermodesulfobacteriota</taxon>
        <taxon>Desulfobulbia</taxon>
        <taxon>Desulfobulbales</taxon>
        <taxon>Desulfobulbaceae</taxon>
        <taxon>Candidatus Desulfatifera</taxon>
    </lineage>
</organism>
<evidence type="ECO:0000313" key="6">
    <source>
        <dbReference type="EMBL" id="MBC8208437.1"/>
    </source>
</evidence>
<dbReference type="SMART" id="SM00937">
    <property type="entry name" value="PCRF"/>
    <property type="match status" value="1"/>
</dbReference>
<dbReference type="Pfam" id="PF03462">
    <property type="entry name" value="PCRF"/>
    <property type="match status" value="1"/>
</dbReference>
<dbReference type="InterPro" id="IPR045853">
    <property type="entry name" value="Pep_chain_release_fac_I_sf"/>
</dbReference>
<evidence type="ECO:0000256" key="4">
    <source>
        <dbReference type="NCBIfam" id="TIGR00020"/>
    </source>
</evidence>
<dbReference type="InterPro" id="IPR004374">
    <property type="entry name" value="PrfB"/>
</dbReference>
<evidence type="ECO:0000259" key="5">
    <source>
        <dbReference type="PROSITE" id="PS00745"/>
    </source>
</evidence>
<proteinExistence type="inferred from homology"/>
<accession>A0A8J6N9T6</accession>
<dbReference type="GO" id="GO:0016149">
    <property type="term" value="F:translation release factor activity, codon specific"/>
    <property type="evidence" value="ECO:0007669"/>
    <property type="project" value="InterPro"/>
</dbReference>
<dbReference type="Gene3D" id="3.30.160.20">
    <property type="match status" value="1"/>
</dbReference>
<protein>
    <recommendedName>
        <fullName evidence="4">Peptide chain release factor 2</fullName>
    </recommendedName>
</protein>
<dbReference type="GO" id="GO:0005737">
    <property type="term" value="C:cytoplasm"/>
    <property type="evidence" value="ECO:0007669"/>
    <property type="project" value="InterPro"/>
</dbReference>
<dbReference type="PANTHER" id="PTHR43116:SF3">
    <property type="entry name" value="CLASS I PEPTIDE CHAIN RELEASE FACTOR"/>
    <property type="match status" value="1"/>
</dbReference>
<keyword evidence="3" id="KW-0648">Protein biosynthesis</keyword>
<dbReference type="NCBIfam" id="TIGR00020">
    <property type="entry name" value="prfB"/>
    <property type="match status" value="1"/>
</dbReference>
<dbReference type="InterPro" id="IPR000352">
    <property type="entry name" value="Pep_chain_release_fac_I"/>
</dbReference>
<dbReference type="FunFam" id="3.30.160.20:FF:000010">
    <property type="entry name" value="Peptide chain release factor 2"/>
    <property type="match status" value="1"/>
</dbReference>
<dbReference type="HAMAP" id="MF_00094">
    <property type="entry name" value="Rel_fac_2"/>
    <property type="match status" value="1"/>
</dbReference>